<organism evidence="1 2">
    <name type="scientific">Chitinophaga costaii</name>
    <dbReference type="NCBI Taxonomy" id="1335309"/>
    <lineage>
        <taxon>Bacteria</taxon>
        <taxon>Pseudomonadati</taxon>
        <taxon>Bacteroidota</taxon>
        <taxon>Chitinophagia</taxon>
        <taxon>Chitinophagales</taxon>
        <taxon>Chitinophagaceae</taxon>
        <taxon>Chitinophaga</taxon>
    </lineage>
</organism>
<name>A0A1C4EXQ0_9BACT</name>
<evidence type="ECO:0000313" key="2">
    <source>
        <dbReference type="Proteomes" id="UP000242818"/>
    </source>
</evidence>
<dbReference type="AlphaFoldDB" id="A0A1C4EXQ0"/>
<dbReference type="EMBL" id="FMAR01000010">
    <property type="protein sequence ID" value="SCC48281.1"/>
    <property type="molecule type" value="Genomic_DNA"/>
</dbReference>
<dbReference type="RefSeq" id="WP_089713408.1">
    <property type="nucleotide sequence ID" value="NZ_FMAR01000010.1"/>
</dbReference>
<dbReference type="STRING" id="1335309.GA0116948_11091"/>
<protein>
    <submittedName>
        <fullName evidence="1">Uncharacterized protein</fullName>
    </submittedName>
</protein>
<proteinExistence type="predicted"/>
<evidence type="ECO:0000313" key="1">
    <source>
        <dbReference type="EMBL" id="SCC48281.1"/>
    </source>
</evidence>
<keyword evidence="2" id="KW-1185">Reference proteome</keyword>
<dbReference type="OrthoDB" id="6398067at2"/>
<gene>
    <name evidence="1" type="ORF">GA0116948_11091</name>
</gene>
<reference evidence="1 2" key="1">
    <citation type="submission" date="2016-08" db="EMBL/GenBank/DDBJ databases">
        <authorList>
            <person name="Seilhamer J.J."/>
        </authorList>
    </citation>
    <scope>NUCLEOTIDE SEQUENCE [LARGE SCALE GENOMIC DNA]</scope>
    <source>
        <strain evidence="1 2">A37T2</strain>
    </source>
</reference>
<sequence>MSKIGSELVQVIKDKEFQGITKDLVETAIDTKLAEGLLKDIPLLSTIIGTFNTVKNIKDRLFVKKLLTFLYELKSISEDKIVEQIIKLEDDNKYKTKVGEKLLYIIDKCEDPDKASLTGALFKTYLENKINYDEFLAAANAIERTPLPDLLYFISNDFDNCDLEGEGSEYVSYGLMEIRIPQPKIKIDRETYNYGDTYVPSEDEMLQDRMKITDFEIKAHVNWTGRNIREHLCPRQ</sequence>
<dbReference type="Proteomes" id="UP000242818">
    <property type="component" value="Unassembled WGS sequence"/>
</dbReference>
<accession>A0A1C4EXQ0</accession>